<evidence type="ECO:0000313" key="1">
    <source>
        <dbReference type="EMBL" id="ORX72308.1"/>
    </source>
</evidence>
<reference evidence="1 2" key="1">
    <citation type="submission" date="2016-07" db="EMBL/GenBank/DDBJ databases">
        <title>Pervasive Adenine N6-methylation of Active Genes in Fungi.</title>
        <authorList>
            <consortium name="DOE Joint Genome Institute"/>
            <person name="Mondo S.J."/>
            <person name="Dannebaum R.O."/>
            <person name="Kuo R.C."/>
            <person name="Labutti K."/>
            <person name="Haridas S."/>
            <person name="Kuo A."/>
            <person name="Salamov A."/>
            <person name="Ahrendt S.R."/>
            <person name="Lipzen A."/>
            <person name="Sullivan W."/>
            <person name="Andreopoulos W.B."/>
            <person name="Clum A."/>
            <person name="Lindquist E."/>
            <person name="Daum C."/>
            <person name="Ramamoorthy G.K."/>
            <person name="Gryganskyi A."/>
            <person name="Culley D."/>
            <person name="Magnuson J.K."/>
            <person name="James T.Y."/>
            <person name="O'Malley M.A."/>
            <person name="Stajich J.E."/>
            <person name="Spatafora J.W."/>
            <person name="Visel A."/>
            <person name="Grigoriev I.V."/>
        </authorList>
    </citation>
    <scope>NUCLEOTIDE SEQUENCE [LARGE SCALE GENOMIC DNA]</scope>
    <source>
        <strain evidence="1 2">ATCC 12442</strain>
    </source>
</reference>
<dbReference type="RefSeq" id="XP_040745732.1">
    <property type="nucleotide sequence ID" value="XM_040886876.1"/>
</dbReference>
<dbReference type="Proteomes" id="UP000193922">
    <property type="component" value="Unassembled WGS sequence"/>
</dbReference>
<evidence type="ECO:0000313" key="2">
    <source>
        <dbReference type="Proteomes" id="UP000193922"/>
    </source>
</evidence>
<accession>A0A1Y1WG37</accession>
<name>A0A1Y1WG37_9FUNG</name>
<organism evidence="1 2">
    <name type="scientific">Linderina pennispora</name>
    <dbReference type="NCBI Taxonomy" id="61395"/>
    <lineage>
        <taxon>Eukaryota</taxon>
        <taxon>Fungi</taxon>
        <taxon>Fungi incertae sedis</taxon>
        <taxon>Zoopagomycota</taxon>
        <taxon>Kickxellomycotina</taxon>
        <taxon>Kickxellomycetes</taxon>
        <taxon>Kickxellales</taxon>
        <taxon>Kickxellaceae</taxon>
        <taxon>Linderina</taxon>
    </lineage>
</organism>
<gene>
    <name evidence="1" type="ORF">DL89DRAFT_265901</name>
</gene>
<comment type="caution">
    <text evidence="1">The sequence shown here is derived from an EMBL/GenBank/DDBJ whole genome shotgun (WGS) entry which is preliminary data.</text>
</comment>
<dbReference type="AlphaFoldDB" id="A0A1Y1WG37"/>
<dbReference type="EMBL" id="MCFD01000003">
    <property type="protein sequence ID" value="ORX72308.1"/>
    <property type="molecule type" value="Genomic_DNA"/>
</dbReference>
<proteinExistence type="predicted"/>
<protein>
    <submittedName>
        <fullName evidence="1">Uncharacterized protein</fullName>
    </submittedName>
</protein>
<keyword evidence="2" id="KW-1185">Reference proteome</keyword>
<dbReference type="GeneID" id="63803524"/>
<sequence length="73" mass="7812">MITSTIGRPTRLGVYTVVQMVSHLPNLTSPGVNPESIDTIVQAIGGCAFSNPEAGVRAIRVRKYSSHIGAFDR</sequence>